<evidence type="ECO:0000313" key="4">
    <source>
        <dbReference type="Proteomes" id="UP001557465"/>
    </source>
</evidence>
<dbReference type="Proteomes" id="UP001557465">
    <property type="component" value="Unassembled WGS sequence"/>
</dbReference>
<gene>
    <name evidence="3" type="ORF">AB4874_17810</name>
</gene>
<name>A0ABV3TRQ9_9RHOB</name>
<evidence type="ECO:0000259" key="2">
    <source>
        <dbReference type="Pfam" id="PF00534"/>
    </source>
</evidence>
<keyword evidence="4" id="KW-1185">Reference proteome</keyword>
<dbReference type="CDD" id="cd03809">
    <property type="entry name" value="GT4_MtfB-like"/>
    <property type="match status" value="1"/>
</dbReference>
<dbReference type="InterPro" id="IPR001296">
    <property type="entry name" value="Glyco_trans_1"/>
</dbReference>
<reference evidence="3 4" key="1">
    <citation type="journal article" date="2011" name="Int. J. Syst. Evol. Microbiol.">
        <title>Zhongshania antarctica gen. nov., sp. nov. and Zhongshania guokunii sp. nov., gammaproteobacteria respectively isolated from coastal attached (fast) ice and surface seawater of the Antarctic.</title>
        <authorList>
            <person name="Li H.J."/>
            <person name="Zhang X.Y."/>
            <person name="Chen C.X."/>
            <person name="Zhang Y.J."/>
            <person name="Gao Z.M."/>
            <person name="Yu Y."/>
            <person name="Chen X.L."/>
            <person name="Chen B."/>
            <person name="Zhang Y.Z."/>
        </authorList>
    </citation>
    <scope>NUCLEOTIDE SEQUENCE [LARGE SCALE GENOMIC DNA]</scope>
    <source>
        <strain evidence="3 4">15-R06ZXC-3</strain>
    </source>
</reference>
<sequence>MKVDYVHIFYDISDIVYSLASQRHSGIGRVERAWLSRVANGKVKAHYVFERQGRTVILGPAAGEILVQWERLGRASSMPILSRVALKIGRNRFALRRALMKQAVARPSKDWAKVGKVLSKVAGPDSWFLSVSQRGVRAGLHAAIERAGIRSAQLIHDTIPLDFPEYCLPGAKNHMEKFVAFLARECDLVLCNSQVTADDFARHAHRINGWPPKGEVIVAHLGVNLTEAVEGGRLPPAIALGKPFFLVLGTIEGRKQHEFLLDVWEEMARRLPREEIPQLVIAGRWGWKIDKFRQRLAASALNGFVIHVVEKPDDSSVATMMSKANALLIPSMAEGYGLPVIEAVQWGIPVIANDLPVYREFVGDYPTYIPISDINGWVTHILCSSGVRTRRTVPAVTSWEEHFSKVIGQMNAIAKASHLMA</sequence>
<dbReference type="RefSeq" id="WP_368392990.1">
    <property type="nucleotide sequence ID" value="NZ_JBFRYC010000016.1"/>
</dbReference>
<accession>A0ABV3TRQ9</accession>
<feature type="domain" description="Glycosyl transferase family 1" evidence="2">
    <location>
        <begin position="238"/>
        <end position="366"/>
    </location>
</feature>
<dbReference type="PANTHER" id="PTHR46401:SF2">
    <property type="entry name" value="GLYCOSYLTRANSFERASE WBBK-RELATED"/>
    <property type="match status" value="1"/>
</dbReference>
<dbReference type="SUPFAM" id="SSF53756">
    <property type="entry name" value="UDP-Glycosyltransferase/glycogen phosphorylase"/>
    <property type="match status" value="1"/>
</dbReference>
<dbReference type="PANTHER" id="PTHR46401">
    <property type="entry name" value="GLYCOSYLTRANSFERASE WBBK-RELATED"/>
    <property type="match status" value="1"/>
</dbReference>
<evidence type="ECO:0000313" key="3">
    <source>
        <dbReference type="EMBL" id="MEX1663459.1"/>
    </source>
</evidence>
<dbReference type="EMBL" id="JBFRYC010000016">
    <property type="protein sequence ID" value="MEX1663459.1"/>
    <property type="molecule type" value="Genomic_DNA"/>
</dbReference>
<keyword evidence="1" id="KW-0808">Transferase</keyword>
<evidence type="ECO:0000256" key="1">
    <source>
        <dbReference type="ARBA" id="ARBA00022679"/>
    </source>
</evidence>
<dbReference type="Gene3D" id="3.40.50.2000">
    <property type="entry name" value="Glycogen Phosphorylase B"/>
    <property type="match status" value="1"/>
</dbReference>
<organism evidence="3 4">
    <name type="scientific">Thioclava arctica</name>
    <dbReference type="NCBI Taxonomy" id="3238301"/>
    <lineage>
        <taxon>Bacteria</taxon>
        <taxon>Pseudomonadati</taxon>
        <taxon>Pseudomonadota</taxon>
        <taxon>Alphaproteobacteria</taxon>
        <taxon>Rhodobacterales</taxon>
        <taxon>Paracoccaceae</taxon>
        <taxon>Thioclava</taxon>
    </lineage>
</organism>
<protein>
    <submittedName>
        <fullName evidence="3">Glycosyltransferase family 4 protein</fullName>
    </submittedName>
</protein>
<dbReference type="Pfam" id="PF00534">
    <property type="entry name" value="Glycos_transf_1"/>
    <property type="match status" value="1"/>
</dbReference>
<proteinExistence type="predicted"/>
<comment type="caution">
    <text evidence="3">The sequence shown here is derived from an EMBL/GenBank/DDBJ whole genome shotgun (WGS) entry which is preliminary data.</text>
</comment>